<dbReference type="AlphaFoldDB" id="A0A1V1PB43"/>
<dbReference type="InterPro" id="IPR036265">
    <property type="entry name" value="HIT-like_sf"/>
</dbReference>
<dbReference type="Proteomes" id="UP000189670">
    <property type="component" value="Unassembled WGS sequence"/>
</dbReference>
<accession>A0A1V1PB43</accession>
<gene>
    <name evidence="1" type="ORF">OMM_07698</name>
</gene>
<dbReference type="Gene3D" id="3.30.428.10">
    <property type="entry name" value="HIT-like"/>
    <property type="match status" value="1"/>
</dbReference>
<evidence type="ECO:0000313" key="1">
    <source>
        <dbReference type="EMBL" id="ETR72129.1"/>
    </source>
</evidence>
<dbReference type="EMBL" id="ATBP01000180">
    <property type="protein sequence ID" value="ETR72129.1"/>
    <property type="molecule type" value="Genomic_DNA"/>
</dbReference>
<dbReference type="SUPFAM" id="SSF54197">
    <property type="entry name" value="HIT-like"/>
    <property type="match status" value="1"/>
</dbReference>
<name>A0A1V1PB43_9BACT</name>
<evidence type="ECO:0008006" key="3">
    <source>
        <dbReference type="Google" id="ProtNLM"/>
    </source>
</evidence>
<organism evidence="1 2">
    <name type="scientific">Candidatus Magnetoglobus multicellularis str. Araruama</name>
    <dbReference type="NCBI Taxonomy" id="890399"/>
    <lineage>
        <taxon>Bacteria</taxon>
        <taxon>Pseudomonadati</taxon>
        <taxon>Thermodesulfobacteriota</taxon>
        <taxon>Desulfobacteria</taxon>
        <taxon>Desulfobacterales</taxon>
        <taxon>Desulfobacteraceae</taxon>
        <taxon>Candidatus Magnetoglobus</taxon>
    </lineage>
</organism>
<proteinExistence type="predicted"/>
<protein>
    <recommendedName>
        <fullName evidence="3">HIT domain-containing protein</fullName>
    </recommendedName>
</protein>
<evidence type="ECO:0000313" key="2">
    <source>
        <dbReference type="Proteomes" id="UP000189670"/>
    </source>
</evidence>
<sequence length="125" mass="14680">MGDIQDYRNICNFCAEIEERSEHNLFHLLIGKEICHTYILKETENFIVMPSIGSFVPGYLTIVPRCHVLSFGHLPVKYDLELQTLLEQMEKWLISRFEMPVIFSNMDRFLSLNVAEVAQIMHIYI</sequence>
<comment type="caution">
    <text evidence="1">The sequence shown here is derived from an EMBL/GenBank/DDBJ whole genome shotgun (WGS) entry which is preliminary data.</text>
</comment>
<reference evidence="2" key="1">
    <citation type="submission" date="2012-11" db="EMBL/GenBank/DDBJ databases">
        <authorList>
            <person name="Lucero-Rivera Y.E."/>
            <person name="Tovar-Ramirez D."/>
        </authorList>
    </citation>
    <scope>NUCLEOTIDE SEQUENCE [LARGE SCALE GENOMIC DNA]</scope>
    <source>
        <strain evidence="2">Araruama</strain>
    </source>
</reference>